<keyword evidence="4" id="KW-1185">Reference proteome</keyword>
<dbReference type="Gene3D" id="2.60.120.890">
    <property type="entry name" value="BT2081, beta-jelly-roll domain"/>
    <property type="match status" value="1"/>
</dbReference>
<accession>A0ABX1HMH8</accession>
<gene>
    <name evidence="3" type="ORF">HBN54_002740</name>
</gene>
<dbReference type="EMBL" id="JAAVTK010000007">
    <property type="protein sequence ID" value="NKI90141.1"/>
    <property type="molecule type" value="Genomic_DNA"/>
</dbReference>
<evidence type="ECO:0000313" key="4">
    <source>
        <dbReference type="Proteomes" id="UP000717634"/>
    </source>
</evidence>
<dbReference type="RefSeq" id="WP_168673741.1">
    <property type="nucleotide sequence ID" value="NZ_JAAVTK010000007.1"/>
</dbReference>
<proteinExistence type="predicted"/>
<comment type="caution">
    <text evidence="3">The sequence shown here is derived from an EMBL/GenBank/DDBJ whole genome shotgun (WGS) entry which is preliminary data.</text>
</comment>
<name>A0ABX1HMH8_9BACT</name>
<evidence type="ECO:0000313" key="3">
    <source>
        <dbReference type="EMBL" id="NKI90141.1"/>
    </source>
</evidence>
<evidence type="ECO:0000259" key="2">
    <source>
        <dbReference type="Pfam" id="PF18962"/>
    </source>
</evidence>
<organism evidence="3 4">
    <name type="scientific">Hymenobacter artigasi</name>
    <dbReference type="NCBI Taxonomy" id="2719616"/>
    <lineage>
        <taxon>Bacteria</taxon>
        <taxon>Pseudomonadati</taxon>
        <taxon>Bacteroidota</taxon>
        <taxon>Cytophagia</taxon>
        <taxon>Cytophagales</taxon>
        <taxon>Hymenobacteraceae</taxon>
        <taxon>Hymenobacter</taxon>
    </lineage>
</organism>
<protein>
    <recommendedName>
        <fullName evidence="2">Secretion system C-terminal sorting domain-containing protein</fullName>
    </recommendedName>
</protein>
<feature type="chain" id="PRO_5046561124" description="Secretion system C-terminal sorting domain-containing protein" evidence="1">
    <location>
        <begin position="24"/>
        <end position="311"/>
    </location>
</feature>
<dbReference type="InterPro" id="IPR038653">
    <property type="entry name" value="Put_CMD_sf"/>
</dbReference>
<dbReference type="Proteomes" id="UP000717634">
    <property type="component" value="Unassembled WGS sequence"/>
</dbReference>
<dbReference type="NCBIfam" id="TIGR04183">
    <property type="entry name" value="Por_Secre_tail"/>
    <property type="match status" value="1"/>
</dbReference>
<dbReference type="InterPro" id="IPR026444">
    <property type="entry name" value="Secre_tail"/>
</dbReference>
<sequence length="311" mass="32117">MKTLTLSLLASAATSLLAVPAQAQSTVANASFETWAGTPEKPTGWLTTDDVYAAIFGAPVATGTVSKSTTAHSGAFAVQLQTATLPVVGTNAGVLYLGSALSIGPNFELEQIGQGFTARPTSLQFYYRLSGTLADSAGVALELTRTVNGRREVVGYAGQPAQPGYILPALAATYTLATVPIQYLSGLQPDSVRIVFSSGDADNITNGTTLLIDDVALVGTALPTRDAAAPAAFLAYPNPSPDGRFTLQLAAPTAAADVRVTDALGREVAHDTWASTPRSSCPLDLAGRPPGLYTVRVQTAAGHTIQKISIR</sequence>
<dbReference type="Pfam" id="PF18962">
    <property type="entry name" value="Por_Secre_tail"/>
    <property type="match status" value="1"/>
</dbReference>
<feature type="signal peptide" evidence="1">
    <location>
        <begin position="1"/>
        <end position="23"/>
    </location>
</feature>
<feature type="domain" description="Secretion system C-terminal sorting" evidence="2">
    <location>
        <begin position="236"/>
        <end position="310"/>
    </location>
</feature>
<evidence type="ECO:0000256" key="1">
    <source>
        <dbReference type="SAM" id="SignalP"/>
    </source>
</evidence>
<keyword evidence="1" id="KW-0732">Signal</keyword>
<reference evidence="3 4" key="1">
    <citation type="submission" date="2020-03" db="EMBL/GenBank/DDBJ databases">
        <title>Genomic Encyclopedia of Type Strains, Phase IV (KMG-V): Genome sequencing to study the core and pangenomes of soil and plant-associated prokaryotes.</title>
        <authorList>
            <person name="Whitman W."/>
        </authorList>
    </citation>
    <scope>NUCLEOTIDE SEQUENCE [LARGE SCALE GENOMIC DNA]</scope>
    <source>
        <strain evidence="3 4">1B</strain>
    </source>
</reference>